<dbReference type="Proteomes" id="UP001372338">
    <property type="component" value="Unassembled WGS sequence"/>
</dbReference>
<organism evidence="2 3">
    <name type="scientific">Crotalaria pallida</name>
    <name type="common">Smooth rattlebox</name>
    <name type="synonym">Crotalaria striata</name>
    <dbReference type="NCBI Taxonomy" id="3830"/>
    <lineage>
        <taxon>Eukaryota</taxon>
        <taxon>Viridiplantae</taxon>
        <taxon>Streptophyta</taxon>
        <taxon>Embryophyta</taxon>
        <taxon>Tracheophyta</taxon>
        <taxon>Spermatophyta</taxon>
        <taxon>Magnoliopsida</taxon>
        <taxon>eudicotyledons</taxon>
        <taxon>Gunneridae</taxon>
        <taxon>Pentapetalae</taxon>
        <taxon>rosids</taxon>
        <taxon>fabids</taxon>
        <taxon>Fabales</taxon>
        <taxon>Fabaceae</taxon>
        <taxon>Papilionoideae</taxon>
        <taxon>50 kb inversion clade</taxon>
        <taxon>genistoids sensu lato</taxon>
        <taxon>core genistoids</taxon>
        <taxon>Crotalarieae</taxon>
        <taxon>Crotalaria</taxon>
    </lineage>
</organism>
<gene>
    <name evidence="2" type="ORF">RIF29_15564</name>
</gene>
<proteinExistence type="predicted"/>
<sequence>MAKKRGRPPLSPSPFSSKQSQLKEDKGDHPLFDISQLDKEDLSIIDSLSPKQVENLLQNLDVIREKITGKGSVETLIIENESNSQEDAGSMMFQICRKLQLLKAPLRNLNSQHFAYIDKKEADIRDRLDLVQKELIQQPDDIALQKTES</sequence>
<evidence type="ECO:0000313" key="3">
    <source>
        <dbReference type="Proteomes" id="UP001372338"/>
    </source>
</evidence>
<feature type="compositionally biased region" description="Basic and acidic residues" evidence="1">
    <location>
        <begin position="21"/>
        <end position="30"/>
    </location>
</feature>
<evidence type="ECO:0000313" key="2">
    <source>
        <dbReference type="EMBL" id="KAK7274473.1"/>
    </source>
</evidence>
<name>A0AAN9FM17_CROPI</name>
<dbReference type="AlphaFoldDB" id="A0AAN9FM17"/>
<accession>A0AAN9FM17</accession>
<comment type="caution">
    <text evidence="2">The sequence shown here is derived from an EMBL/GenBank/DDBJ whole genome shotgun (WGS) entry which is preliminary data.</text>
</comment>
<dbReference type="EMBL" id="JAYWIO010000003">
    <property type="protein sequence ID" value="KAK7274473.1"/>
    <property type="molecule type" value="Genomic_DNA"/>
</dbReference>
<evidence type="ECO:0000256" key="1">
    <source>
        <dbReference type="SAM" id="MobiDB-lite"/>
    </source>
</evidence>
<keyword evidence="3" id="KW-1185">Reference proteome</keyword>
<reference evidence="2 3" key="1">
    <citation type="submission" date="2024-01" db="EMBL/GenBank/DDBJ databases">
        <title>The genomes of 5 underutilized Papilionoideae crops provide insights into root nodulation and disease resistanc.</title>
        <authorList>
            <person name="Yuan L."/>
        </authorList>
    </citation>
    <scope>NUCLEOTIDE SEQUENCE [LARGE SCALE GENOMIC DNA]</scope>
    <source>
        <strain evidence="2">ZHUSHIDOU_FW_LH</strain>
        <tissue evidence="2">Leaf</tissue>
    </source>
</reference>
<feature type="region of interest" description="Disordered" evidence="1">
    <location>
        <begin position="1"/>
        <end position="30"/>
    </location>
</feature>
<protein>
    <submittedName>
        <fullName evidence="2">Uncharacterized protein</fullName>
    </submittedName>
</protein>